<dbReference type="OrthoDB" id="3786303at2759"/>
<feature type="region of interest" description="Disordered" evidence="1">
    <location>
        <begin position="1"/>
        <end position="31"/>
    </location>
</feature>
<comment type="caution">
    <text evidence="2">The sequence shown here is derived from an EMBL/GenBank/DDBJ whole genome shotgun (WGS) entry which is preliminary data.</text>
</comment>
<reference evidence="2 3" key="1">
    <citation type="journal article" date="2018" name="BMC Genomics">
        <title>Comparative genome analyses reveal sequence features reflecting distinct modes of host-adaptation between dicot and monocot powdery mildew.</title>
        <authorList>
            <person name="Wu Y."/>
            <person name="Ma X."/>
            <person name="Pan Z."/>
            <person name="Kale S.D."/>
            <person name="Song Y."/>
            <person name="King H."/>
            <person name="Zhang Q."/>
            <person name="Presley C."/>
            <person name="Deng X."/>
            <person name="Wei C.I."/>
            <person name="Xiao S."/>
        </authorList>
    </citation>
    <scope>NUCLEOTIDE SEQUENCE [LARGE SCALE GENOMIC DNA]</scope>
    <source>
        <strain evidence="2">UCSC1</strain>
    </source>
</reference>
<feature type="compositionally biased region" description="Basic and acidic residues" evidence="1">
    <location>
        <begin position="12"/>
        <end position="29"/>
    </location>
</feature>
<proteinExistence type="predicted"/>
<organism evidence="2 3">
    <name type="scientific">Golovinomyces cichoracearum</name>
    <dbReference type="NCBI Taxonomy" id="62708"/>
    <lineage>
        <taxon>Eukaryota</taxon>
        <taxon>Fungi</taxon>
        <taxon>Dikarya</taxon>
        <taxon>Ascomycota</taxon>
        <taxon>Pezizomycotina</taxon>
        <taxon>Leotiomycetes</taxon>
        <taxon>Erysiphales</taxon>
        <taxon>Erysiphaceae</taxon>
        <taxon>Golovinomyces</taxon>
    </lineage>
</organism>
<evidence type="ECO:0000256" key="1">
    <source>
        <dbReference type="SAM" id="MobiDB-lite"/>
    </source>
</evidence>
<sequence length="157" mass="18304">IKEKKKSAGTIKGKDFTFNDSDSENKQTQRSEVNCASTKELAAFIKVQYDEWKREESFLDYDLWATLTEIFKSLRSILRKRGVWVDNEAKQDNTLFNCAQERILGQWSFNEIDLIKESSGTPTFSMLLQVKKFQSRAQEYNQIVSNEKKLPWSQSLS</sequence>
<gene>
    <name evidence="2" type="ORF">GcC1_038030</name>
</gene>
<protein>
    <submittedName>
        <fullName evidence="2">Uncharacterized protein</fullName>
    </submittedName>
</protein>
<name>A0A420J0F0_9PEZI</name>
<dbReference type="EMBL" id="MCBR01003810">
    <property type="protein sequence ID" value="RKF80289.1"/>
    <property type="molecule type" value="Genomic_DNA"/>
</dbReference>
<evidence type="ECO:0000313" key="3">
    <source>
        <dbReference type="Proteomes" id="UP000285405"/>
    </source>
</evidence>
<dbReference type="Proteomes" id="UP000285405">
    <property type="component" value="Unassembled WGS sequence"/>
</dbReference>
<feature type="non-terminal residue" evidence="2">
    <location>
        <position position="1"/>
    </location>
</feature>
<evidence type="ECO:0000313" key="2">
    <source>
        <dbReference type="EMBL" id="RKF80289.1"/>
    </source>
</evidence>
<dbReference type="AlphaFoldDB" id="A0A420J0F0"/>
<accession>A0A420J0F0</accession>